<keyword evidence="2" id="KW-0058">Aromatic hydrocarbons catabolism</keyword>
<evidence type="ECO:0000259" key="8">
    <source>
        <dbReference type="PROSITE" id="PS50045"/>
    </source>
</evidence>
<dbReference type="InterPro" id="IPR058031">
    <property type="entry name" value="AAA_lid_NorR"/>
</dbReference>
<proteinExistence type="predicted"/>
<gene>
    <name evidence="10" type="ORF">M8H41_21610</name>
</gene>
<evidence type="ECO:0000256" key="1">
    <source>
        <dbReference type="ARBA" id="ARBA00022741"/>
    </source>
</evidence>
<feature type="domain" description="Sigma-54 factor interaction" evidence="8">
    <location>
        <begin position="304"/>
        <end position="533"/>
    </location>
</feature>
<dbReference type="PROSITE" id="PS50045">
    <property type="entry name" value="SIGMA54_INTERACT_4"/>
    <property type="match status" value="1"/>
</dbReference>
<keyword evidence="4" id="KW-0805">Transcription regulation</keyword>
<dbReference type="InterPro" id="IPR009057">
    <property type="entry name" value="Homeodomain-like_sf"/>
</dbReference>
<comment type="caution">
    <text evidence="10">The sequence shown here is derived from an EMBL/GenBank/DDBJ whole genome shotgun (WGS) entry which is preliminary data.</text>
</comment>
<dbReference type="InterPro" id="IPR000014">
    <property type="entry name" value="PAS"/>
</dbReference>
<dbReference type="InterPro" id="IPR035965">
    <property type="entry name" value="PAS-like_dom_sf"/>
</dbReference>
<dbReference type="Gene3D" id="3.40.50.300">
    <property type="entry name" value="P-loop containing nucleotide triphosphate hydrolases"/>
    <property type="match status" value="1"/>
</dbReference>
<dbReference type="SUPFAM" id="SSF52540">
    <property type="entry name" value="P-loop containing nucleoside triphosphate hydrolases"/>
    <property type="match status" value="1"/>
</dbReference>
<dbReference type="InterPro" id="IPR025943">
    <property type="entry name" value="Sigma_54_int_dom_ATP-bd_2"/>
</dbReference>
<dbReference type="InterPro" id="IPR025944">
    <property type="entry name" value="Sigma_54_int_dom_CS"/>
</dbReference>
<dbReference type="SUPFAM" id="SSF55785">
    <property type="entry name" value="PYP-like sensor domain (PAS domain)"/>
    <property type="match status" value="2"/>
</dbReference>
<evidence type="ECO:0000256" key="6">
    <source>
        <dbReference type="ARBA" id="ARBA00023163"/>
    </source>
</evidence>
<dbReference type="Proteomes" id="UP001176021">
    <property type="component" value="Unassembled WGS sequence"/>
</dbReference>
<keyword evidence="6" id="KW-0804">Transcription</keyword>
<dbReference type="Gene3D" id="1.10.8.60">
    <property type="match status" value="1"/>
</dbReference>
<accession>A0ABT8QVP2</accession>
<dbReference type="Gene3D" id="1.10.10.60">
    <property type="entry name" value="Homeodomain-like"/>
    <property type="match status" value="1"/>
</dbReference>
<evidence type="ECO:0000256" key="2">
    <source>
        <dbReference type="ARBA" id="ARBA00022797"/>
    </source>
</evidence>
<dbReference type="InterPro" id="IPR000700">
    <property type="entry name" value="PAS-assoc_C"/>
</dbReference>
<evidence type="ECO:0000256" key="4">
    <source>
        <dbReference type="ARBA" id="ARBA00023015"/>
    </source>
</evidence>
<dbReference type="PROSITE" id="PS00676">
    <property type="entry name" value="SIGMA54_INTERACT_2"/>
    <property type="match status" value="1"/>
</dbReference>
<dbReference type="PROSITE" id="PS50113">
    <property type="entry name" value="PAC"/>
    <property type="match status" value="2"/>
</dbReference>
<dbReference type="PANTHER" id="PTHR32071">
    <property type="entry name" value="TRANSCRIPTIONAL REGULATORY PROTEIN"/>
    <property type="match status" value="1"/>
</dbReference>
<evidence type="ECO:0000313" key="11">
    <source>
        <dbReference type="Proteomes" id="UP001176021"/>
    </source>
</evidence>
<dbReference type="Pfam" id="PF00158">
    <property type="entry name" value="Sigma54_activat"/>
    <property type="match status" value="1"/>
</dbReference>
<dbReference type="InterPro" id="IPR002078">
    <property type="entry name" value="Sigma_54_int"/>
</dbReference>
<dbReference type="CDD" id="cd00130">
    <property type="entry name" value="PAS"/>
    <property type="match status" value="2"/>
</dbReference>
<evidence type="ECO:0000256" key="5">
    <source>
        <dbReference type="ARBA" id="ARBA00023125"/>
    </source>
</evidence>
<reference evidence="10" key="1">
    <citation type="submission" date="2022-05" db="EMBL/GenBank/DDBJ databases">
        <title>Expanded diversity of anoxic marine methylotrophy in a Black Sea sulfate reducing microorganism.</title>
        <authorList>
            <person name="Fischer P.Q."/>
            <person name="Stams A.J.M."/>
            <person name="Villanueva L."/>
            <person name="Sousa D.Z."/>
        </authorList>
    </citation>
    <scope>NUCLEOTIDE SEQUENCE</scope>
    <source>
        <strain evidence="10">P130</strain>
    </source>
</reference>
<protein>
    <recommendedName>
        <fullName evidence="7">HTH-type transcriptional regulatory protein TyrR</fullName>
    </recommendedName>
</protein>
<dbReference type="InterPro" id="IPR025662">
    <property type="entry name" value="Sigma_54_int_dom_ATP-bd_1"/>
</dbReference>
<name>A0ABT8QVP2_9FIRM</name>
<dbReference type="CDD" id="cd00009">
    <property type="entry name" value="AAA"/>
    <property type="match status" value="1"/>
</dbReference>
<keyword evidence="5" id="KW-0238">DNA-binding</keyword>
<dbReference type="SUPFAM" id="SSF46689">
    <property type="entry name" value="Homeodomain-like"/>
    <property type="match status" value="1"/>
</dbReference>
<dbReference type="PROSITE" id="PS00688">
    <property type="entry name" value="SIGMA54_INTERACT_3"/>
    <property type="match status" value="1"/>
</dbReference>
<feature type="domain" description="PAC" evidence="9">
    <location>
        <begin position="93"/>
        <end position="145"/>
    </location>
</feature>
<dbReference type="RefSeq" id="WP_302050020.1">
    <property type="nucleotide sequence ID" value="NZ_JAMJEV010000025.1"/>
</dbReference>
<evidence type="ECO:0000256" key="7">
    <source>
        <dbReference type="ARBA" id="ARBA00029500"/>
    </source>
</evidence>
<dbReference type="EMBL" id="JAMJEV010000025">
    <property type="protein sequence ID" value="MDO0825416.1"/>
    <property type="molecule type" value="Genomic_DNA"/>
</dbReference>
<organism evidence="10 11">
    <name type="scientific">Desulfosporosinus nitroreducens</name>
    <dbReference type="NCBI Taxonomy" id="2018668"/>
    <lineage>
        <taxon>Bacteria</taxon>
        <taxon>Bacillati</taxon>
        <taxon>Bacillota</taxon>
        <taxon>Clostridia</taxon>
        <taxon>Eubacteriales</taxon>
        <taxon>Desulfitobacteriaceae</taxon>
        <taxon>Desulfosporosinus</taxon>
    </lineage>
</organism>
<keyword evidence="3" id="KW-0067">ATP-binding</keyword>
<keyword evidence="1" id="KW-0547">Nucleotide-binding</keyword>
<dbReference type="Pfam" id="PF08447">
    <property type="entry name" value="PAS_3"/>
    <property type="match status" value="2"/>
</dbReference>
<evidence type="ECO:0000259" key="9">
    <source>
        <dbReference type="PROSITE" id="PS50113"/>
    </source>
</evidence>
<dbReference type="Pfam" id="PF18024">
    <property type="entry name" value="HTH_50"/>
    <property type="match status" value="1"/>
</dbReference>
<evidence type="ECO:0000313" key="10">
    <source>
        <dbReference type="EMBL" id="MDO0825416.1"/>
    </source>
</evidence>
<dbReference type="Pfam" id="PF25601">
    <property type="entry name" value="AAA_lid_14"/>
    <property type="match status" value="1"/>
</dbReference>
<dbReference type="PROSITE" id="PS00675">
    <property type="entry name" value="SIGMA54_INTERACT_1"/>
    <property type="match status" value="1"/>
</dbReference>
<dbReference type="Gene3D" id="3.30.450.20">
    <property type="entry name" value="PAS domain"/>
    <property type="match status" value="2"/>
</dbReference>
<dbReference type="InterPro" id="IPR001610">
    <property type="entry name" value="PAC"/>
</dbReference>
<sequence>MLNEANENYLIKKSINLMNAGLWEMTFEEGYSKNPGGKVMWTQAFRTLLGFSNELDFPGVLESWLSRIHSDDCDRVLQAFTSHVEDNSGETSFDEQYRMRLKNNQYRWFRTIGETVRNEQGIPLRFIGSLLDIHEQRNREQEREFLLTRFELISRALTEGPWDMEVVAGDPINPKFWWSPQFRNLLGYHDEDDFPNVLNSWINRLHPEDKEMTLNAFFGHLNDYSGNTPYSIDYRLCLKNDEYRWFHAHGFTLRDDQGVPLRVAGTIRDIEHEKQKIKDSEDKLNRYCEIINTLTKKQGLDPNLTFISSEMKELVKSIEKYAKVDAPILITGESGVGKEVVTDLIHNFSDRKEAPFLKINCGAIPEALLESELFGYEEGAFSGAKKGGKIGFFELANNGTVLLDEIGDLPLQLQVKLLRFVQSYDFYKIGGKRLIKVNTRIVAATNRDLECMVQNKQFRSDLFYRLQVLTIHIPALRDRLSDIIPLTNYFLNKFNETYHTNKTLSSEVYNIFTKYLWPGNVRELENLMERLVVTSEMDTITLEYIPQALKKFLNDTKTIGVSRSIMTYKQAKEQFERQYFQQVIEKYGSTRKAAKQIEVDHSTIVKKASKYGIDLLHWQR</sequence>
<dbReference type="InterPro" id="IPR003593">
    <property type="entry name" value="AAA+_ATPase"/>
</dbReference>
<evidence type="ECO:0000256" key="3">
    <source>
        <dbReference type="ARBA" id="ARBA00022840"/>
    </source>
</evidence>
<keyword evidence="11" id="KW-1185">Reference proteome</keyword>
<dbReference type="InterPro" id="IPR027417">
    <property type="entry name" value="P-loop_NTPase"/>
</dbReference>
<dbReference type="SMART" id="SM00382">
    <property type="entry name" value="AAA"/>
    <property type="match status" value="1"/>
</dbReference>
<feature type="domain" description="PAC" evidence="9">
    <location>
        <begin position="230"/>
        <end position="282"/>
    </location>
</feature>
<dbReference type="SMART" id="SM00086">
    <property type="entry name" value="PAC"/>
    <property type="match status" value="2"/>
</dbReference>
<dbReference type="InterPro" id="IPR030828">
    <property type="entry name" value="HTH_TyrR"/>
</dbReference>
<dbReference type="InterPro" id="IPR013655">
    <property type="entry name" value="PAS_fold_3"/>
</dbReference>